<dbReference type="InterPro" id="IPR027417">
    <property type="entry name" value="P-loop_NTPase"/>
</dbReference>
<evidence type="ECO:0000313" key="7">
    <source>
        <dbReference type="Proteomes" id="UP000467240"/>
    </source>
</evidence>
<dbReference type="GO" id="GO:0005524">
    <property type="term" value="F:ATP binding"/>
    <property type="evidence" value="ECO:0007669"/>
    <property type="project" value="UniProtKB-KW"/>
</dbReference>
<dbReference type="PANTHER" id="PTHR24220">
    <property type="entry name" value="IMPORT ATP-BINDING PROTEIN"/>
    <property type="match status" value="1"/>
</dbReference>
<feature type="compositionally biased region" description="Basic and acidic residues" evidence="4">
    <location>
        <begin position="1"/>
        <end position="12"/>
    </location>
</feature>
<dbReference type="InterPro" id="IPR003593">
    <property type="entry name" value="AAA+_ATPase"/>
</dbReference>
<accession>A0A7J5BP99</accession>
<feature type="region of interest" description="Disordered" evidence="4">
    <location>
        <begin position="232"/>
        <end position="273"/>
    </location>
</feature>
<proteinExistence type="predicted"/>
<keyword evidence="3 6" id="KW-0067">ATP-binding</keyword>
<keyword evidence="1" id="KW-0813">Transport</keyword>
<evidence type="ECO:0000256" key="1">
    <source>
        <dbReference type="ARBA" id="ARBA00022448"/>
    </source>
</evidence>
<dbReference type="PROSITE" id="PS50893">
    <property type="entry name" value="ABC_TRANSPORTER_2"/>
    <property type="match status" value="1"/>
</dbReference>
<protein>
    <submittedName>
        <fullName evidence="6">ATP-binding cassette domain-containing protein</fullName>
    </submittedName>
</protein>
<name>A0A7J5BP99_9MICO</name>
<organism evidence="6 7">
    <name type="scientific">Pseudoclavibacter chungangensis</name>
    <dbReference type="NCBI Taxonomy" id="587635"/>
    <lineage>
        <taxon>Bacteria</taxon>
        <taxon>Bacillati</taxon>
        <taxon>Actinomycetota</taxon>
        <taxon>Actinomycetes</taxon>
        <taxon>Micrococcales</taxon>
        <taxon>Microbacteriaceae</taxon>
        <taxon>Pseudoclavibacter</taxon>
    </lineage>
</organism>
<dbReference type="Pfam" id="PF00005">
    <property type="entry name" value="ABC_tran"/>
    <property type="match status" value="1"/>
</dbReference>
<evidence type="ECO:0000256" key="4">
    <source>
        <dbReference type="SAM" id="MobiDB-lite"/>
    </source>
</evidence>
<dbReference type="GO" id="GO:0005886">
    <property type="term" value="C:plasma membrane"/>
    <property type="evidence" value="ECO:0007669"/>
    <property type="project" value="TreeGrafter"/>
</dbReference>
<comment type="caution">
    <text evidence="6">The sequence shown here is derived from an EMBL/GenBank/DDBJ whole genome shotgun (WGS) entry which is preliminary data.</text>
</comment>
<dbReference type="EMBL" id="WBJZ01000017">
    <property type="protein sequence ID" value="KAB1654786.1"/>
    <property type="molecule type" value="Genomic_DNA"/>
</dbReference>
<dbReference type="InterPro" id="IPR015856">
    <property type="entry name" value="ABC_transpr_CbiO/EcfA_su"/>
</dbReference>
<gene>
    <name evidence="6" type="ORF">F8O01_12855</name>
</gene>
<dbReference type="AlphaFoldDB" id="A0A7J5BP99"/>
<evidence type="ECO:0000259" key="5">
    <source>
        <dbReference type="PROSITE" id="PS50893"/>
    </source>
</evidence>
<reference evidence="6 7" key="1">
    <citation type="submission" date="2019-09" db="EMBL/GenBank/DDBJ databases">
        <title>Phylogeny of genus Pseudoclavibacter and closely related genus.</title>
        <authorList>
            <person name="Li Y."/>
        </authorList>
    </citation>
    <scope>NUCLEOTIDE SEQUENCE [LARGE SCALE GENOMIC DNA]</scope>
    <source>
        <strain evidence="6 7">DSM 23821</strain>
    </source>
</reference>
<dbReference type="GO" id="GO:0022857">
    <property type="term" value="F:transmembrane transporter activity"/>
    <property type="evidence" value="ECO:0007669"/>
    <property type="project" value="TreeGrafter"/>
</dbReference>
<feature type="compositionally biased region" description="Low complexity" evidence="4">
    <location>
        <begin position="13"/>
        <end position="31"/>
    </location>
</feature>
<keyword evidence="2" id="KW-0547">Nucleotide-binding</keyword>
<feature type="domain" description="ABC transporter" evidence="5">
    <location>
        <begin position="36"/>
        <end position="256"/>
    </location>
</feature>
<dbReference type="Proteomes" id="UP000467240">
    <property type="component" value="Unassembled WGS sequence"/>
</dbReference>
<dbReference type="InterPro" id="IPR003439">
    <property type="entry name" value="ABC_transporter-like_ATP-bd"/>
</dbReference>
<dbReference type="InterPro" id="IPR015854">
    <property type="entry name" value="ABC_transpr_LolD-like"/>
</dbReference>
<evidence type="ECO:0000256" key="2">
    <source>
        <dbReference type="ARBA" id="ARBA00022741"/>
    </source>
</evidence>
<evidence type="ECO:0000256" key="3">
    <source>
        <dbReference type="ARBA" id="ARBA00022840"/>
    </source>
</evidence>
<dbReference type="SMART" id="SM00382">
    <property type="entry name" value="AAA"/>
    <property type="match status" value="1"/>
</dbReference>
<feature type="region of interest" description="Disordered" evidence="4">
    <location>
        <begin position="1"/>
        <end position="31"/>
    </location>
</feature>
<dbReference type="SUPFAM" id="SSF52540">
    <property type="entry name" value="P-loop containing nucleoside triphosphate hydrolases"/>
    <property type="match status" value="1"/>
</dbReference>
<dbReference type="OrthoDB" id="4945709at2"/>
<dbReference type="GO" id="GO:0016887">
    <property type="term" value="F:ATP hydrolysis activity"/>
    <property type="evidence" value="ECO:0007669"/>
    <property type="project" value="InterPro"/>
</dbReference>
<sequence length="273" mass="28361">MTTSARVHDEHATSTPSAPSAPSADAASPASDTALVTLHDLTVRDRAGRILLDVPALTITPGERIVLTGRSGSGKSLLLGVLTGRTAPSLRVTGTRIARLPRIGLVPQRGLDALHPLVPLARQLRAVTGSSPERVAEVLDAVGLSDPALRRRRPAELSGGQTQRAAVALAALTRAPLIVADEPTSALDPDSRDRTLRLLESVVDDRQTLVVATHDTTVATLLGDRHLRMSAGRPTDVSRAQSPAPAAHDDATTTVDGAQAVPRAAERNAGTAA</sequence>
<dbReference type="CDD" id="cd03225">
    <property type="entry name" value="ABC_cobalt_CbiO_domain1"/>
    <property type="match status" value="1"/>
</dbReference>
<keyword evidence="7" id="KW-1185">Reference proteome</keyword>
<evidence type="ECO:0000313" key="6">
    <source>
        <dbReference type="EMBL" id="KAB1654786.1"/>
    </source>
</evidence>
<dbReference type="Gene3D" id="3.40.50.300">
    <property type="entry name" value="P-loop containing nucleotide triphosphate hydrolases"/>
    <property type="match status" value="1"/>
</dbReference>
<dbReference type="RefSeq" id="WP_158041362.1">
    <property type="nucleotide sequence ID" value="NZ_JACCFV010000001.1"/>
</dbReference>